<evidence type="ECO:0000313" key="7">
    <source>
        <dbReference type="EMBL" id="MEK8052715.1"/>
    </source>
</evidence>
<dbReference type="EMBL" id="JBBUTH010000010">
    <property type="protein sequence ID" value="MEK8052715.1"/>
    <property type="molecule type" value="Genomic_DNA"/>
</dbReference>
<reference evidence="7 8" key="1">
    <citation type="submission" date="2024-04" db="EMBL/GenBank/DDBJ databases">
        <title>Novel species of the genus Ideonella isolated from streams.</title>
        <authorList>
            <person name="Lu H."/>
        </authorList>
    </citation>
    <scope>NUCLEOTIDE SEQUENCE [LARGE SCALE GENOMIC DNA]</scope>
    <source>
        <strain evidence="7 8">DXS22W</strain>
    </source>
</reference>
<dbReference type="SUPFAM" id="SSF53850">
    <property type="entry name" value="Periplasmic binding protein-like II"/>
    <property type="match status" value="1"/>
</dbReference>
<evidence type="ECO:0000256" key="5">
    <source>
        <dbReference type="SAM" id="MobiDB-lite"/>
    </source>
</evidence>
<dbReference type="Pfam" id="PF00126">
    <property type="entry name" value="HTH_1"/>
    <property type="match status" value="1"/>
</dbReference>
<dbReference type="InterPro" id="IPR005119">
    <property type="entry name" value="LysR_subst-bd"/>
</dbReference>
<keyword evidence="8" id="KW-1185">Reference proteome</keyword>
<protein>
    <submittedName>
        <fullName evidence="7">LysR family transcriptional regulator</fullName>
    </submittedName>
</protein>
<dbReference type="PANTHER" id="PTHR30419:SF8">
    <property type="entry name" value="NITROGEN ASSIMILATION TRANSCRIPTIONAL ACTIVATOR-RELATED"/>
    <property type="match status" value="1"/>
</dbReference>
<evidence type="ECO:0000256" key="2">
    <source>
        <dbReference type="ARBA" id="ARBA00023015"/>
    </source>
</evidence>
<feature type="region of interest" description="Disordered" evidence="5">
    <location>
        <begin position="318"/>
        <end position="344"/>
    </location>
</feature>
<keyword evidence="2" id="KW-0805">Transcription regulation</keyword>
<dbReference type="InterPro" id="IPR036388">
    <property type="entry name" value="WH-like_DNA-bd_sf"/>
</dbReference>
<keyword evidence="4" id="KW-0804">Transcription</keyword>
<dbReference type="PRINTS" id="PR00039">
    <property type="entry name" value="HTHLYSR"/>
</dbReference>
<dbReference type="InterPro" id="IPR000847">
    <property type="entry name" value="LysR_HTH_N"/>
</dbReference>
<evidence type="ECO:0000259" key="6">
    <source>
        <dbReference type="PROSITE" id="PS50931"/>
    </source>
</evidence>
<dbReference type="SUPFAM" id="SSF46785">
    <property type="entry name" value="Winged helix' DNA-binding domain"/>
    <property type="match status" value="1"/>
</dbReference>
<gene>
    <name evidence="7" type="ORF">AACH10_20865</name>
</gene>
<evidence type="ECO:0000313" key="8">
    <source>
        <dbReference type="Proteomes" id="UP001365405"/>
    </source>
</evidence>
<dbReference type="InterPro" id="IPR036390">
    <property type="entry name" value="WH_DNA-bd_sf"/>
</dbReference>
<dbReference type="Gene3D" id="1.10.10.10">
    <property type="entry name" value="Winged helix-like DNA-binding domain superfamily/Winged helix DNA-binding domain"/>
    <property type="match status" value="1"/>
</dbReference>
<feature type="domain" description="HTH lysR-type" evidence="6">
    <location>
        <begin position="14"/>
        <end position="71"/>
    </location>
</feature>
<dbReference type="InterPro" id="IPR050950">
    <property type="entry name" value="HTH-type_LysR_regulators"/>
</dbReference>
<evidence type="ECO:0000256" key="4">
    <source>
        <dbReference type="ARBA" id="ARBA00023163"/>
    </source>
</evidence>
<evidence type="ECO:0000256" key="3">
    <source>
        <dbReference type="ARBA" id="ARBA00023125"/>
    </source>
</evidence>
<keyword evidence="3" id="KW-0238">DNA-binding</keyword>
<dbReference type="Gene3D" id="3.40.190.10">
    <property type="entry name" value="Periplasmic binding protein-like II"/>
    <property type="match status" value="2"/>
</dbReference>
<comment type="similarity">
    <text evidence="1">Belongs to the LysR transcriptional regulatory family.</text>
</comment>
<organism evidence="7 8">
    <name type="scientific">Pseudaquabacterium inlustre</name>
    <dbReference type="NCBI Taxonomy" id="2984192"/>
    <lineage>
        <taxon>Bacteria</taxon>
        <taxon>Pseudomonadati</taxon>
        <taxon>Pseudomonadota</taxon>
        <taxon>Betaproteobacteria</taxon>
        <taxon>Burkholderiales</taxon>
        <taxon>Sphaerotilaceae</taxon>
        <taxon>Pseudaquabacterium</taxon>
    </lineage>
</organism>
<name>A0ABU9CNJ4_9BURK</name>
<dbReference type="PROSITE" id="PS50931">
    <property type="entry name" value="HTH_LYSR"/>
    <property type="match status" value="1"/>
</dbReference>
<dbReference type="Pfam" id="PF03466">
    <property type="entry name" value="LysR_substrate"/>
    <property type="match status" value="1"/>
</dbReference>
<dbReference type="PANTHER" id="PTHR30419">
    <property type="entry name" value="HTH-TYPE TRANSCRIPTIONAL REGULATOR YBHD"/>
    <property type="match status" value="1"/>
</dbReference>
<dbReference type="RefSeq" id="WP_341412437.1">
    <property type="nucleotide sequence ID" value="NZ_JBBUTH010000010.1"/>
</dbReference>
<evidence type="ECO:0000256" key="1">
    <source>
        <dbReference type="ARBA" id="ARBA00009437"/>
    </source>
</evidence>
<proteinExistence type="inferred from homology"/>
<comment type="caution">
    <text evidence="7">The sequence shown here is derived from an EMBL/GenBank/DDBJ whole genome shotgun (WGS) entry which is preliminary data.</text>
</comment>
<sequence length="344" mass="37768">MHFSVKIDAMNAEIDLRRLRHLVLLDEELSFTRAAERANLSQTAFSRSVQALEAEFGVRVFDRDTRTVRVTAAGRRVLERARDLLARARDLAHEIDGIAHAEGGELSLGASLMAIEGVLGGVLPALRQLSPALTLRVEVGQWQLLQQHLEQERIELFVGYPGPLAQDPNFAVTPLAKQPASVFCRADHPLASVRHPALRQVPTYPWALIQLPDALAVRLRALFGVHPQAPLPVALSCDNQSLLREAMLTSDTLLFTWRSWLQDDIRAAKAIDLGERLRPALPGDLMSLECAIVQLAGRTASPGAQRLVALLTAGRLTPQRGSRGTRGANERRTPLGAVLRPKQP</sequence>
<accession>A0ABU9CNJ4</accession>
<dbReference type="Proteomes" id="UP001365405">
    <property type="component" value="Unassembled WGS sequence"/>
</dbReference>